<gene>
    <name evidence="1" type="primary">alpA</name>
    <name evidence="1" type="ORF">GMES_0202</name>
</gene>
<comment type="caution">
    <text evidence="1">The sequence shown here is derived from an EMBL/GenBank/DDBJ whole genome shotgun (WGS) entry which is preliminary data.</text>
</comment>
<proteinExistence type="predicted"/>
<dbReference type="PANTHER" id="PTHR36154:SF1">
    <property type="entry name" value="DNA-BINDING TRANSCRIPTIONAL ACTIVATOR ALPA"/>
    <property type="match status" value="1"/>
</dbReference>
<dbReference type="Pfam" id="PF05930">
    <property type="entry name" value="Phage_AlpA"/>
    <property type="match status" value="1"/>
</dbReference>
<evidence type="ECO:0000313" key="1">
    <source>
        <dbReference type="EMBL" id="GAC22512.1"/>
    </source>
</evidence>
<organism evidence="1 2">
    <name type="scientific">Paraglaciecola mesophila KMM 241</name>
    <dbReference type="NCBI Taxonomy" id="1128912"/>
    <lineage>
        <taxon>Bacteria</taxon>
        <taxon>Pseudomonadati</taxon>
        <taxon>Pseudomonadota</taxon>
        <taxon>Gammaproteobacteria</taxon>
        <taxon>Alteromonadales</taxon>
        <taxon>Alteromonadaceae</taxon>
        <taxon>Paraglaciecola</taxon>
    </lineage>
</organism>
<dbReference type="Gene3D" id="1.10.238.160">
    <property type="match status" value="1"/>
</dbReference>
<evidence type="ECO:0000313" key="2">
    <source>
        <dbReference type="Proteomes" id="UP000006263"/>
    </source>
</evidence>
<dbReference type="EMBL" id="BAEP01000004">
    <property type="protein sequence ID" value="GAC22512.1"/>
    <property type="molecule type" value="Genomic_DNA"/>
</dbReference>
<sequence>MNNQSMNNTSDPFLRISDVEAETGLKKSTIYKLIKQDEFPKPISLGLRASGWLMSEVNQWKQERIALSRGTD</sequence>
<dbReference type="RefSeq" id="WP_006990663.1">
    <property type="nucleotide sequence ID" value="NZ_BAEP01000004.1"/>
</dbReference>
<reference evidence="1 2" key="1">
    <citation type="journal article" date="2017" name="Antonie Van Leeuwenhoek">
        <title>Rhizobium rhizosphaerae sp. nov., a novel species isolated from rice rhizosphere.</title>
        <authorList>
            <person name="Zhao J.J."/>
            <person name="Zhang J."/>
            <person name="Zhang R.J."/>
            <person name="Zhang C.W."/>
            <person name="Yin H.Q."/>
            <person name="Zhang X.X."/>
        </authorList>
    </citation>
    <scope>NUCLEOTIDE SEQUENCE [LARGE SCALE GENOMIC DNA]</scope>
    <source>
        <strain evidence="1 2">KMM 241</strain>
    </source>
</reference>
<protein>
    <submittedName>
        <fullName evidence="1">Prophage regulatory protein</fullName>
    </submittedName>
</protein>
<dbReference type="InterPro" id="IPR052931">
    <property type="entry name" value="Prophage_regulatory_activator"/>
</dbReference>
<dbReference type="PANTHER" id="PTHR36154">
    <property type="entry name" value="DNA-BINDING TRANSCRIPTIONAL ACTIVATOR ALPA"/>
    <property type="match status" value="1"/>
</dbReference>
<accession>K6YWF9</accession>
<dbReference type="AlphaFoldDB" id="K6YWF9"/>
<dbReference type="eggNOG" id="COG3311">
    <property type="taxonomic scope" value="Bacteria"/>
</dbReference>
<name>K6YWF9_9ALTE</name>
<dbReference type="OrthoDB" id="8455288at2"/>
<dbReference type="InterPro" id="IPR010260">
    <property type="entry name" value="AlpA"/>
</dbReference>
<dbReference type="Proteomes" id="UP000006263">
    <property type="component" value="Unassembled WGS sequence"/>
</dbReference>